<feature type="region of interest" description="Disordered" evidence="1">
    <location>
        <begin position="34"/>
        <end position="84"/>
    </location>
</feature>
<evidence type="ECO:0000313" key="3">
    <source>
        <dbReference type="EMBL" id="WVZ70767.1"/>
    </source>
</evidence>
<feature type="compositionally biased region" description="Low complexity" evidence="1">
    <location>
        <begin position="46"/>
        <end position="59"/>
    </location>
</feature>
<organism evidence="3 4">
    <name type="scientific">Paspalum notatum var. saurae</name>
    <dbReference type="NCBI Taxonomy" id="547442"/>
    <lineage>
        <taxon>Eukaryota</taxon>
        <taxon>Viridiplantae</taxon>
        <taxon>Streptophyta</taxon>
        <taxon>Embryophyta</taxon>
        <taxon>Tracheophyta</taxon>
        <taxon>Spermatophyta</taxon>
        <taxon>Magnoliopsida</taxon>
        <taxon>Liliopsida</taxon>
        <taxon>Poales</taxon>
        <taxon>Poaceae</taxon>
        <taxon>PACMAD clade</taxon>
        <taxon>Panicoideae</taxon>
        <taxon>Andropogonodae</taxon>
        <taxon>Paspaleae</taxon>
        <taxon>Paspalinae</taxon>
        <taxon>Paspalum</taxon>
    </lineage>
</organism>
<keyword evidence="4" id="KW-1185">Reference proteome</keyword>
<proteinExistence type="predicted"/>
<protein>
    <recommendedName>
        <fullName evidence="5">Secreted protein</fullName>
    </recommendedName>
</protein>
<reference evidence="3 4" key="1">
    <citation type="submission" date="2024-02" db="EMBL/GenBank/DDBJ databases">
        <title>High-quality chromosome-scale genome assembly of Pensacola bahiagrass (Paspalum notatum Flugge var. saurae).</title>
        <authorList>
            <person name="Vega J.M."/>
            <person name="Podio M."/>
            <person name="Orjuela J."/>
            <person name="Siena L.A."/>
            <person name="Pessino S.C."/>
            <person name="Combes M.C."/>
            <person name="Mariac C."/>
            <person name="Albertini E."/>
            <person name="Pupilli F."/>
            <person name="Ortiz J.P.A."/>
            <person name="Leblanc O."/>
        </authorList>
    </citation>
    <scope>NUCLEOTIDE SEQUENCE [LARGE SCALE GENOMIC DNA]</scope>
    <source>
        <strain evidence="3">R1</strain>
        <tissue evidence="3">Leaf</tissue>
    </source>
</reference>
<evidence type="ECO:0000256" key="1">
    <source>
        <dbReference type="SAM" id="MobiDB-lite"/>
    </source>
</evidence>
<dbReference type="EMBL" id="CP144748">
    <property type="protein sequence ID" value="WVZ70767.1"/>
    <property type="molecule type" value="Genomic_DNA"/>
</dbReference>
<feature type="chain" id="PRO_5042877046" description="Secreted protein" evidence="2">
    <location>
        <begin position="35"/>
        <end position="128"/>
    </location>
</feature>
<evidence type="ECO:0000313" key="4">
    <source>
        <dbReference type="Proteomes" id="UP001341281"/>
    </source>
</evidence>
<sequence>MHHANCIPLLYHELFFSLLPSWLPLLALSLRSAAKDPENSNARGATQTQTQTQSTTSTQPIHQHKQKASSSTSRRRRTGGGAACHTLGLLVARARGLLGRRISSPSRRRFEKIKNGCVKTTKYPCIKG</sequence>
<dbReference type="AlphaFoldDB" id="A0AAQ3WQW6"/>
<dbReference type="Proteomes" id="UP001341281">
    <property type="component" value="Chromosome 04"/>
</dbReference>
<name>A0AAQ3WQW6_PASNO</name>
<accession>A0AAQ3WQW6</accession>
<gene>
    <name evidence="3" type="ORF">U9M48_019409</name>
</gene>
<feature type="signal peptide" evidence="2">
    <location>
        <begin position="1"/>
        <end position="34"/>
    </location>
</feature>
<evidence type="ECO:0008006" key="5">
    <source>
        <dbReference type="Google" id="ProtNLM"/>
    </source>
</evidence>
<keyword evidence="2" id="KW-0732">Signal</keyword>
<evidence type="ECO:0000256" key="2">
    <source>
        <dbReference type="SAM" id="SignalP"/>
    </source>
</evidence>
<feature type="compositionally biased region" description="Basic residues" evidence="1">
    <location>
        <begin position="62"/>
        <end position="78"/>
    </location>
</feature>